<dbReference type="EMBL" id="JRTT01000022">
    <property type="protein sequence ID" value="KHD75921.1"/>
    <property type="molecule type" value="Genomic_DNA"/>
</dbReference>
<accession>A0A0A6UKF6</accession>
<protein>
    <submittedName>
        <fullName evidence="1">Oxidoreductase</fullName>
    </submittedName>
</protein>
<dbReference type="Gene3D" id="2.130.10.10">
    <property type="entry name" value="YVTN repeat-like/Quinoprotein amine dehydrogenase"/>
    <property type="match status" value="2"/>
</dbReference>
<dbReference type="AlphaFoldDB" id="A0A0A6UKF6"/>
<dbReference type="CDD" id="cd15482">
    <property type="entry name" value="Sialidase_non-viral"/>
    <property type="match status" value="2"/>
</dbReference>
<dbReference type="PANTHER" id="PTHR47199:SF2">
    <property type="entry name" value="PHOTOSYSTEM II STABILITY_ASSEMBLY FACTOR HCF136, CHLOROPLASTIC"/>
    <property type="match status" value="1"/>
</dbReference>
<sequence length="344" mass="35953">MTLHRKTSIAVLALVLLATTGFTTGHGSSWQLTDTGSTARFRGLAPVSATVAWAAGSAGTVLRTVDGGRTWAPVGPPEAAALEFRDIEAFSARHAVALTIGNGPDSRIYTTTDGGATWTEAFRNDDPAAFYDCVTFLDRRHGLALSDPVGGRFRILATRDGGRTWQVRPTTGMPDALPGEFAFAASGTCLVSAGRHAWFATGGGATARVFASRDGGWTWTVTGTPVPSGASAGIYSLAFRDPRHGIAVGGDYVTPGTAPDAAAVSRDGGRHWTVAKREPGEYRSGVAWRSRHTALAVGPTGSDVSYDGGVTWRRFDTGSFDAVACTSSGACWASGEKGRIARLR</sequence>
<evidence type="ECO:0000313" key="1">
    <source>
        <dbReference type="EMBL" id="KHD75921.1"/>
    </source>
</evidence>
<organism evidence="1 2">
    <name type="scientific">Actinoplanes utahensis</name>
    <dbReference type="NCBI Taxonomy" id="1869"/>
    <lineage>
        <taxon>Bacteria</taxon>
        <taxon>Bacillati</taxon>
        <taxon>Actinomycetota</taxon>
        <taxon>Actinomycetes</taxon>
        <taxon>Micromonosporales</taxon>
        <taxon>Micromonosporaceae</taxon>
        <taxon>Actinoplanes</taxon>
    </lineage>
</organism>
<name>A0A0A6UKF6_ACTUT</name>
<proteinExistence type="predicted"/>
<dbReference type="STRING" id="1869.MB27_19935"/>
<dbReference type="PANTHER" id="PTHR47199">
    <property type="entry name" value="PHOTOSYSTEM II STABILITY/ASSEMBLY FACTOR HCF136, CHLOROPLASTIC"/>
    <property type="match status" value="1"/>
</dbReference>
<dbReference type="SUPFAM" id="SSF110296">
    <property type="entry name" value="Oligoxyloglucan reducing end-specific cellobiohydrolase"/>
    <property type="match status" value="1"/>
</dbReference>
<dbReference type="Proteomes" id="UP000054537">
    <property type="component" value="Unassembled WGS sequence"/>
</dbReference>
<reference evidence="1 2" key="1">
    <citation type="submission" date="2014-10" db="EMBL/GenBank/DDBJ databases">
        <title>Draft genome sequence of Actinoplanes utahensis NRRL 12052.</title>
        <authorList>
            <person name="Velasco-Bucheli B."/>
            <person name="del Cerro C."/>
            <person name="Hormigo D."/>
            <person name="Garcia J.L."/>
            <person name="Acebal C."/>
            <person name="Arroyo M."/>
            <person name="de la Mata I."/>
        </authorList>
    </citation>
    <scope>NUCLEOTIDE SEQUENCE [LARGE SCALE GENOMIC DNA]</scope>
    <source>
        <strain evidence="1 2">NRRL 12052</strain>
    </source>
</reference>
<evidence type="ECO:0000313" key="2">
    <source>
        <dbReference type="Proteomes" id="UP000054537"/>
    </source>
</evidence>
<gene>
    <name evidence="1" type="ORF">MB27_19935</name>
</gene>
<dbReference type="eggNOG" id="COG4447">
    <property type="taxonomic scope" value="Bacteria"/>
</dbReference>
<dbReference type="RefSeq" id="WP_043526455.1">
    <property type="nucleotide sequence ID" value="NZ_BAABKU010000034.1"/>
</dbReference>
<dbReference type="InterPro" id="IPR015943">
    <property type="entry name" value="WD40/YVTN_repeat-like_dom_sf"/>
</dbReference>
<keyword evidence="2" id="KW-1185">Reference proteome</keyword>
<dbReference type="OrthoDB" id="9813892at2"/>
<comment type="caution">
    <text evidence="1">The sequence shown here is derived from an EMBL/GenBank/DDBJ whole genome shotgun (WGS) entry which is preliminary data.</text>
</comment>